<dbReference type="AlphaFoldDB" id="A0A0R2MXA0"/>
<comment type="caution">
    <text evidence="7">The sequence shown here is derived from an EMBL/GenBank/DDBJ whole genome shotgun (WGS) entry which is preliminary data.</text>
</comment>
<evidence type="ECO:0000256" key="1">
    <source>
        <dbReference type="ARBA" id="ARBA00004141"/>
    </source>
</evidence>
<evidence type="ECO:0000313" key="7">
    <source>
        <dbReference type="EMBL" id="KRO18086.1"/>
    </source>
</evidence>
<keyword evidence="3 5" id="KW-1133">Transmembrane helix</keyword>
<feature type="transmembrane region" description="Helical" evidence="5">
    <location>
        <begin position="174"/>
        <end position="192"/>
    </location>
</feature>
<proteinExistence type="predicted"/>
<keyword evidence="4 5" id="KW-0472">Membrane</keyword>
<dbReference type="PANTHER" id="PTHR43229">
    <property type="entry name" value="NODULATION PROTEIN J"/>
    <property type="match status" value="1"/>
</dbReference>
<name>A0A0R2MXA0_9LACO</name>
<feature type="transmembrane region" description="Helical" evidence="5">
    <location>
        <begin position="56"/>
        <end position="75"/>
    </location>
</feature>
<evidence type="ECO:0000256" key="4">
    <source>
        <dbReference type="ARBA" id="ARBA00023136"/>
    </source>
</evidence>
<dbReference type="STRING" id="1293598.IV56_GL001883"/>
<comment type="subcellular location">
    <subcellularLocation>
        <location evidence="1">Membrane</location>
        <topology evidence="1">Multi-pass membrane protein</topology>
    </subcellularLocation>
</comment>
<evidence type="ECO:0000256" key="5">
    <source>
        <dbReference type="SAM" id="Phobius"/>
    </source>
</evidence>
<feature type="domain" description="ABC-2 type transporter transmembrane" evidence="6">
    <location>
        <begin position="2"/>
        <end position="219"/>
    </location>
</feature>
<organism evidence="7 8">
    <name type="scientific">Lacticaseibacillus saniviri JCM 17471 = DSM 24301</name>
    <dbReference type="NCBI Taxonomy" id="1293598"/>
    <lineage>
        <taxon>Bacteria</taxon>
        <taxon>Bacillati</taxon>
        <taxon>Bacillota</taxon>
        <taxon>Bacilli</taxon>
        <taxon>Lactobacillales</taxon>
        <taxon>Lactobacillaceae</taxon>
        <taxon>Lacticaseibacillus</taxon>
    </lineage>
</organism>
<dbReference type="PATRIC" id="fig|1293598.4.peg.1959"/>
<reference evidence="7 8" key="1">
    <citation type="journal article" date="2015" name="Genome Announc.">
        <title>Expanding the biotechnology potential of lactobacilli through comparative genomics of 213 strains and associated genera.</title>
        <authorList>
            <person name="Sun Z."/>
            <person name="Harris H.M."/>
            <person name="McCann A."/>
            <person name="Guo C."/>
            <person name="Argimon S."/>
            <person name="Zhang W."/>
            <person name="Yang X."/>
            <person name="Jeffery I.B."/>
            <person name="Cooney J.C."/>
            <person name="Kagawa T.F."/>
            <person name="Liu W."/>
            <person name="Song Y."/>
            <person name="Salvetti E."/>
            <person name="Wrobel A."/>
            <person name="Rasinkangas P."/>
            <person name="Parkhill J."/>
            <person name="Rea M.C."/>
            <person name="O'Sullivan O."/>
            <person name="Ritari J."/>
            <person name="Douillard F.P."/>
            <person name="Paul Ross R."/>
            <person name="Yang R."/>
            <person name="Briner A.E."/>
            <person name="Felis G.E."/>
            <person name="de Vos W.M."/>
            <person name="Barrangou R."/>
            <person name="Klaenhammer T.R."/>
            <person name="Caufield P.W."/>
            <person name="Cui Y."/>
            <person name="Zhang H."/>
            <person name="O'Toole P.W."/>
        </authorList>
    </citation>
    <scope>NUCLEOTIDE SEQUENCE [LARGE SCALE GENOMIC DNA]</scope>
    <source>
        <strain evidence="7 8">DSM 24301</strain>
    </source>
</reference>
<dbReference type="RefSeq" id="WP_056992497.1">
    <property type="nucleotide sequence ID" value="NZ_JQCE01000006.1"/>
</dbReference>
<feature type="transmembrane region" description="Helical" evidence="5">
    <location>
        <begin position="12"/>
        <end position="36"/>
    </location>
</feature>
<sequence>MTALIKRNLKLFFGNRSTVIFSLLGALIAFVLYLIFLKANLQQNLPAGVGKQLLDLWVMGGTLTVTAITTTQSALSQMVTDREQGQLADLLMTGTPFWQLQAGYLVSAFVIGWLMQVGMFVLMSGYFMLADGLSLTGINLGQLILLSALSSLVWTSFNLLILSFVHRVDTLGKLGTIIGTAAGFFAGVYMPIGSVPTSAQWLMKLTPAPYNAALFRQNLMTPAIQRKFSGHLITYPKTFDTMMGSKIQWHHSLSASTTILVLFGFTVLFSLLTLILARRSQRTAIVRV</sequence>
<evidence type="ECO:0000256" key="2">
    <source>
        <dbReference type="ARBA" id="ARBA00022692"/>
    </source>
</evidence>
<accession>A0A0R2MXA0</accession>
<dbReference type="InterPro" id="IPR051784">
    <property type="entry name" value="Nod_factor_ABC_transporter"/>
</dbReference>
<dbReference type="PANTHER" id="PTHR43229:SF2">
    <property type="entry name" value="NODULATION PROTEIN J"/>
    <property type="match status" value="1"/>
</dbReference>
<dbReference type="InterPro" id="IPR013525">
    <property type="entry name" value="ABC2_TM"/>
</dbReference>
<dbReference type="EMBL" id="JQCE01000006">
    <property type="protein sequence ID" value="KRO18086.1"/>
    <property type="molecule type" value="Genomic_DNA"/>
</dbReference>
<gene>
    <name evidence="7" type="ORF">IV56_GL001883</name>
</gene>
<evidence type="ECO:0000313" key="8">
    <source>
        <dbReference type="Proteomes" id="UP000050969"/>
    </source>
</evidence>
<protein>
    <submittedName>
        <fullName evidence="7">Multidrug ABC transporter permease</fullName>
    </submittedName>
</protein>
<dbReference type="Proteomes" id="UP000050969">
    <property type="component" value="Unassembled WGS sequence"/>
</dbReference>
<feature type="transmembrane region" description="Helical" evidence="5">
    <location>
        <begin position="253"/>
        <end position="277"/>
    </location>
</feature>
<feature type="transmembrane region" description="Helical" evidence="5">
    <location>
        <begin position="140"/>
        <end position="162"/>
    </location>
</feature>
<feature type="transmembrane region" description="Helical" evidence="5">
    <location>
        <begin position="102"/>
        <end position="128"/>
    </location>
</feature>
<evidence type="ECO:0000256" key="3">
    <source>
        <dbReference type="ARBA" id="ARBA00022989"/>
    </source>
</evidence>
<dbReference type="GO" id="GO:0016020">
    <property type="term" value="C:membrane"/>
    <property type="evidence" value="ECO:0007669"/>
    <property type="project" value="UniProtKB-SubCell"/>
</dbReference>
<dbReference type="GO" id="GO:0140359">
    <property type="term" value="F:ABC-type transporter activity"/>
    <property type="evidence" value="ECO:0007669"/>
    <property type="project" value="InterPro"/>
</dbReference>
<evidence type="ECO:0000259" key="6">
    <source>
        <dbReference type="Pfam" id="PF01061"/>
    </source>
</evidence>
<dbReference type="Pfam" id="PF01061">
    <property type="entry name" value="ABC2_membrane"/>
    <property type="match status" value="1"/>
</dbReference>
<keyword evidence="2 5" id="KW-0812">Transmembrane</keyword>
<keyword evidence="8" id="KW-1185">Reference proteome</keyword>